<reference evidence="3 4" key="1">
    <citation type="submission" date="2019-02" db="EMBL/GenBank/DDBJ databases">
        <title>Siculibacillus lacustris gen. nov., sp. nov., a new rosette-forming bacterium isolated from a freshwater crater lake (Lake St. Ana, Romania).</title>
        <authorList>
            <person name="Felfoldi T."/>
            <person name="Marton Z."/>
            <person name="Szabo A."/>
            <person name="Mentes A."/>
            <person name="Boka K."/>
            <person name="Marialigeti K."/>
            <person name="Mathe I."/>
            <person name="Koncz M."/>
            <person name="Schumann P."/>
            <person name="Toth E."/>
        </authorList>
    </citation>
    <scope>NUCLEOTIDE SEQUENCE [LARGE SCALE GENOMIC DNA]</scope>
    <source>
        <strain evidence="3 4">SA-279</strain>
    </source>
</reference>
<dbReference type="GO" id="GO:0003824">
    <property type="term" value="F:catalytic activity"/>
    <property type="evidence" value="ECO:0007669"/>
    <property type="project" value="InterPro"/>
</dbReference>
<gene>
    <name evidence="3" type="ORF">EYW49_01070</name>
</gene>
<accession>A0A4Q9VXW0</accession>
<dbReference type="PANTHER" id="PTHR11895:SF151">
    <property type="entry name" value="GLUTAMYL-TRNA(GLN) AMIDOTRANSFERASE SUBUNIT A"/>
    <property type="match status" value="1"/>
</dbReference>
<dbReference type="RefSeq" id="WP_131305025.1">
    <property type="nucleotide sequence ID" value="NZ_SJFN01000001.1"/>
</dbReference>
<dbReference type="Gene3D" id="3.90.1300.10">
    <property type="entry name" value="Amidase signature (AS) domain"/>
    <property type="match status" value="1"/>
</dbReference>
<dbReference type="AlphaFoldDB" id="A0A4Q9VXW0"/>
<evidence type="ECO:0000256" key="1">
    <source>
        <dbReference type="ARBA" id="ARBA00009199"/>
    </source>
</evidence>
<dbReference type="Pfam" id="PF01425">
    <property type="entry name" value="Amidase"/>
    <property type="match status" value="1"/>
</dbReference>
<name>A0A4Q9VXW0_9HYPH</name>
<dbReference type="PANTHER" id="PTHR11895">
    <property type="entry name" value="TRANSAMIDASE"/>
    <property type="match status" value="1"/>
</dbReference>
<comment type="similarity">
    <text evidence="1">Belongs to the amidase family.</text>
</comment>
<dbReference type="SUPFAM" id="SSF75304">
    <property type="entry name" value="Amidase signature (AS) enzymes"/>
    <property type="match status" value="1"/>
</dbReference>
<organism evidence="3 4">
    <name type="scientific">Siculibacillus lacustris</name>
    <dbReference type="NCBI Taxonomy" id="1549641"/>
    <lineage>
        <taxon>Bacteria</taxon>
        <taxon>Pseudomonadati</taxon>
        <taxon>Pseudomonadota</taxon>
        <taxon>Alphaproteobacteria</taxon>
        <taxon>Hyphomicrobiales</taxon>
        <taxon>Ancalomicrobiaceae</taxon>
        <taxon>Siculibacillus</taxon>
    </lineage>
</organism>
<evidence type="ECO:0000313" key="3">
    <source>
        <dbReference type="EMBL" id="TBW41346.1"/>
    </source>
</evidence>
<feature type="domain" description="Amidase" evidence="2">
    <location>
        <begin position="34"/>
        <end position="419"/>
    </location>
</feature>
<dbReference type="Proteomes" id="UP000292781">
    <property type="component" value="Unassembled WGS sequence"/>
</dbReference>
<comment type="caution">
    <text evidence="3">The sequence shown here is derived from an EMBL/GenBank/DDBJ whole genome shotgun (WGS) entry which is preliminary data.</text>
</comment>
<protein>
    <submittedName>
        <fullName evidence="3">Amidase</fullName>
    </submittedName>
</protein>
<dbReference type="InterPro" id="IPR000120">
    <property type="entry name" value="Amidase"/>
</dbReference>
<dbReference type="InterPro" id="IPR036928">
    <property type="entry name" value="AS_sf"/>
</dbReference>
<keyword evidence="4" id="KW-1185">Reference proteome</keyword>
<evidence type="ECO:0000313" key="4">
    <source>
        <dbReference type="Proteomes" id="UP000292781"/>
    </source>
</evidence>
<dbReference type="EMBL" id="SJFN01000001">
    <property type="protein sequence ID" value="TBW41346.1"/>
    <property type="molecule type" value="Genomic_DNA"/>
</dbReference>
<dbReference type="InterPro" id="IPR023631">
    <property type="entry name" value="Amidase_dom"/>
</dbReference>
<proteinExistence type="inferred from homology"/>
<evidence type="ECO:0000259" key="2">
    <source>
        <dbReference type="Pfam" id="PF01425"/>
    </source>
</evidence>
<dbReference type="OrthoDB" id="9814821at2"/>
<sequence>MNAVVPPPNDALAALSARETARRVAAGDLAAEAVCRAFVQRIADGDAALGAWAHVDAERALEAARAVDRSGPLAGVTFGVKDVIDTADMPTEYGSAAYAGVRPVWDAPIVALTRRFGGVVLGKTVTTEFAMASPGPTRNPVDPAHTPGGSSSGSCAAVAAGMVHAAFGTQTSGSLIRPASYCGVVGYKPTFGVLNRTAVKVLSDSLDTLGVVTRDVRDAAFVTAALAERPGLAVAERVAPPRVGLFRTSRWALAEPATRAALDRTVAALAAAGVEVRDVAVPEWFEGLWAAHDAVMGWETPRSLAYERDRLGDRLTAVTRRFLDTLAATTFADYTAARDVARGRRDLLDELLSGCDVLITPAAPGEAPLGLGATGDPVFNKVWTLLHGPCLSLPAGRGPAGLPVGVQIVGRIGADADLLAAAAFIEQALAAVPPVARG</sequence>